<reference evidence="1" key="1">
    <citation type="submission" date="2020-05" db="EMBL/GenBank/DDBJ databases">
        <authorList>
            <person name="Chiriac C."/>
            <person name="Salcher M."/>
            <person name="Ghai R."/>
            <person name="Kavagutti S V."/>
        </authorList>
    </citation>
    <scope>NUCLEOTIDE SEQUENCE</scope>
</reference>
<organism evidence="1">
    <name type="scientific">freshwater metagenome</name>
    <dbReference type="NCBI Taxonomy" id="449393"/>
    <lineage>
        <taxon>unclassified sequences</taxon>
        <taxon>metagenomes</taxon>
        <taxon>ecological metagenomes</taxon>
    </lineage>
</organism>
<accession>A0A6J7C371</accession>
<proteinExistence type="predicted"/>
<name>A0A6J7C371_9ZZZZ</name>
<gene>
    <name evidence="1" type="ORF">UFOPK3267_02132</name>
</gene>
<dbReference type="EMBL" id="CAFBIY010000136">
    <property type="protein sequence ID" value="CAB4852516.1"/>
    <property type="molecule type" value="Genomic_DNA"/>
</dbReference>
<dbReference type="AlphaFoldDB" id="A0A6J7C371"/>
<protein>
    <submittedName>
        <fullName evidence="1">Unannotated protein</fullName>
    </submittedName>
</protein>
<evidence type="ECO:0000313" key="1">
    <source>
        <dbReference type="EMBL" id="CAB4852516.1"/>
    </source>
</evidence>
<sequence>MVDRRVGLDQTVQRHGVRFTQGAVECRDDAGGDGGGVAQIERIANRYDSIADTELSRISKCERMEIRGVGELHERHVVVGRSAQHLGFAYGAVGHLHREYRSIEGLACVVGGVHNVGVGEQQPVVGDNHARASGDRCHAAADAAGDLDGHHCGHHLGEQLVEVAEGRGIATAALPRCSGHVRDSAPVGFGELDRRVGNPSRQRHTRCCGAHHAPDARRAAGFHERRRWRQRRRSGEVVQIIEQRHIRILTARS</sequence>